<evidence type="ECO:0000313" key="1">
    <source>
        <dbReference type="EMBL" id="CAB4930581.1"/>
    </source>
</evidence>
<accession>A0A6J7IIL3</accession>
<sequence length="87" mass="9583">MRLSDEALFFEGGHVIANRGRRDPQLVAVSERLRADRLTRGDVVLDDGPKNGEPAILQHGYLPCPWARLALSPIDCQCKGEFGTVLP</sequence>
<name>A0A6J7IIL3_9ZZZZ</name>
<dbReference type="EMBL" id="CAFBMR010000135">
    <property type="protein sequence ID" value="CAB4930581.1"/>
    <property type="molecule type" value="Genomic_DNA"/>
</dbReference>
<gene>
    <name evidence="1" type="ORF">UFOPK3610_01916</name>
</gene>
<dbReference type="AlphaFoldDB" id="A0A6J7IIL3"/>
<reference evidence="1" key="1">
    <citation type="submission" date="2020-05" db="EMBL/GenBank/DDBJ databases">
        <authorList>
            <person name="Chiriac C."/>
            <person name="Salcher M."/>
            <person name="Ghai R."/>
            <person name="Kavagutti S V."/>
        </authorList>
    </citation>
    <scope>NUCLEOTIDE SEQUENCE</scope>
</reference>
<protein>
    <submittedName>
        <fullName evidence="1">Unannotated protein</fullName>
    </submittedName>
</protein>
<proteinExistence type="predicted"/>
<organism evidence="1">
    <name type="scientific">freshwater metagenome</name>
    <dbReference type="NCBI Taxonomy" id="449393"/>
    <lineage>
        <taxon>unclassified sequences</taxon>
        <taxon>metagenomes</taxon>
        <taxon>ecological metagenomes</taxon>
    </lineage>
</organism>